<protein>
    <recommendedName>
        <fullName evidence="3">LysM domain-containing protein</fullName>
    </recommendedName>
</protein>
<dbReference type="EMBL" id="CAIJDE010000029">
    <property type="protein sequence ID" value="CAC9972989.1"/>
    <property type="molecule type" value="Genomic_DNA"/>
</dbReference>
<organism evidence="1 2">
    <name type="scientific">Flavobacterium panici</name>
    <dbReference type="NCBI Taxonomy" id="2654843"/>
    <lineage>
        <taxon>Bacteria</taxon>
        <taxon>Pseudomonadati</taxon>
        <taxon>Bacteroidota</taxon>
        <taxon>Flavobacteriia</taxon>
        <taxon>Flavobacteriales</taxon>
        <taxon>Flavobacteriaceae</taxon>
        <taxon>Flavobacterium</taxon>
    </lineage>
</organism>
<evidence type="ECO:0008006" key="3">
    <source>
        <dbReference type="Google" id="ProtNLM"/>
    </source>
</evidence>
<proteinExistence type="predicted"/>
<dbReference type="Proteomes" id="UP000533639">
    <property type="component" value="Unassembled WGS sequence"/>
</dbReference>
<evidence type="ECO:0000313" key="1">
    <source>
        <dbReference type="EMBL" id="CAC9972989.1"/>
    </source>
</evidence>
<dbReference type="AlphaFoldDB" id="A0A9N8J055"/>
<keyword evidence="2" id="KW-1185">Reference proteome</keyword>
<reference evidence="1 2" key="1">
    <citation type="submission" date="2020-06" db="EMBL/GenBank/DDBJ databases">
        <authorList>
            <person name="Criscuolo A."/>
        </authorList>
    </citation>
    <scope>NUCLEOTIDE SEQUENCE [LARGE SCALE GENOMIC DNA]</scope>
    <source>
        <strain evidence="1">PXU-55</strain>
    </source>
</reference>
<name>A0A9N8J055_9FLAO</name>
<sequence>MAYEIYKIVAEEKIAEVAAKFKTTVAEIKRLNPDVRYFTAFFGPEYISALQNIKVPARDIPLKQLTEDAKLGVGNLSFTNQARYRCEQSVVTKINGVVQNHADTKTEFIVGKQETKDGLFIKVQMTDNILQMYPDEMEETITLVNDIENVKSDAIFLVNPNTGKIRKVINHHEIVFKWKQHREHLQSKYAFIRSKENKENLEKFIEMAGNQILSEANLIIDYESKLFHQLFFDKYLVTNKDLLEPYKKTFYSQLFTGLSVDLEFRQDMLSETEHTIGVRKVGDMPKTYDHSKLEQMYNDKFLPLIKYKFSEFNFSYRQRDAINTTEKWIESSDVTMIEQVKNNIQILIDYKLKKIEL</sequence>
<evidence type="ECO:0000313" key="2">
    <source>
        <dbReference type="Proteomes" id="UP000533639"/>
    </source>
</evidence>
<comment type="caution">
    <text evidence="1">The sequence shown here is derived from an EMBL/GenBank/DDBJ whole genome shotgun (WGS) entry which is preliminary data.</text>
</comment>
<accession>A0A9N8J055</accession>
<dbReference type="RefSeq" id="WP_180856577.1">
    <property type="nucleotide sequence ID" value="NZ_CAIJDE010000029.1"/>
</dbReference>
<gene>
    <name evidence="1" type="ORF">FLAPXU55_00668</name>
</gene>